<accession>A0A5B8WLQ8</accession>
<dbReference type="Pfam" id="PF14594">
    <property type="entry name" value="Sipho_Gp37"/>
    <property type="match status" value="1"/>
</dbReference>
<dbReference type="RefSeq" id="YP_010660408.1">
    <property type="nucleotide sequence ID" value="NC_070877.1"/>
</dbReference>
<name>A0A5B8WLQ8_9CAUD</name>
<dbReference type="GeneID" id="77936404"/>
<feature type="region of interest" description="Disordered" evidence="1">
    <location>
        <begin position="369"/>
        <end position="388"/>
    </location>
</feature>
<sequence length="388" mass="43432">MEVYILDNQLRRTEVVDRFESLIWTERYTAYGDFELVTHSTLPNRSLFPKGTRLALNESERVMVVETIENKLDPDGKAILSLSGRSIESILQDRVATDSWGNLTTNPNWKLTGAPAFIARTIFNTICRDGLLSAADKIPFLETVITNQQYTQPEPTGSITVELEHQSVYTAIKDICEAYGLGFYLVRVGDTSKLRFRVFTGNDRGLFQDDFPPVVFSHELGNMENISELQSIENFKNVAYVFAKNGVATVYAPGWDANSATGFNRRVIQVKHDGDETGTALTTILNQKGYDALAQARDVFAFDGEIPQRGSYKYGRDYFLGDIVELRNVDNITSRMRVTEQIFASDAEGDKSYPTLSVELTATPGTWAAENEPATWSEQTDTWSTAST</sequence>
<evidence type="ECO:0000313" key="4">
    <source>
        <dbReference type="Proteomes" id="UP000321915"/>
    </source>
</evidence>
<dbReference type="InterPro" id="IPR029432">
    <property type="entry name" value="Gp28/Gp37-like_dom"/>
</dbReference>
<organism evidence="3 4">
    <name type="scientific">Arthrobacter phage Qui</name>
    <dbReference type="NCBI Taxonomy" id="2603260"/>
    <lineage>
        <taxon>Viruses</taxon>
        <taxon>Duplodnaviria</taxon>
        <taxon>Heunggongvirae</taxon>
        <taxon>Uroviricota</taxon>
        <taxon>Caudoviricetes</taxon>
        <taxon>Quivirus</taxon>
        <taxon>Quivirus qui</taxon>
    </lineage>
</organism>
<protein>
    <submittedName>
        <fullName evidence="3">Minor tail protein</fullName>
    </submittedName>
</protein>
<proteinExistence type="predicted"/>
<gene>
    <name evidence="3" type="primary">42</name>
    <name evidence="3" type="ORF">SEA_QUI_42</name>
</gene>
<evidence type="ECO:0000256" key="1">
    <source>
        <dbReference type="SAM" id="MobiDB-lite"/>
    </source>
</evidence>
<dbReference type="EMBL" id="MN183282">
    <property type="protein sequence ID" value="QED11532.1"/>
    <property type="molecule type" value="Genomic_DNA"/>
</dbReference>
<evidence type="ECO:0000313" key="3">
    <source>
        <dbReference type="EMBL" id="QED11532.1"/>
    </source>
</evidence>
<evidence type="ECO:0000259" key="2">
    <source>
        <dbReference type="Pfam" id="PF14594"/>
    </source>
</evidence>
<dbReference type="KEGG" id="vg:77936404"/>
<dbReference type="Proteomes" id="UP000321915">
    <property type="component" value="Segment"/>
</dbReference>
<keyword evidence="4" id="KW-1185">Reference proteome</keyword>
<reference evidence="3 4" key="1">
    <citation type="submission" date="2019-07" db="EMBL/GenBank/DDBJ databases">
        <authorList>
            <person name="Abdullah A."/>
            <person name="Lima G.C."/>
            <person name="Cuneo C.K."/>
            <person name="Ennest D.C."/>
            <person name="Fritz K.J."/>
            <person name="Johnson B.T."/>
            <person name="Larson S.M."/>
            <person name="Lemunyete M.N."/>
            <person name="Murray M.B."/>
            <person name="Osmond D.E."/>
            <person name="Patras K.A."/>
            <person name="Ransibrahmanakul S."/>
            <person name="Simpson K.A."/>
            <person name="Thull B.S."/>
            <person name="Wetzel S."/>
            <person name="Bonilla J.A."/>
            <person name="Klyczek K."/>
            <person name="Garlena R.A."/>
            <person name="Russell D.A."/>
            <person name="Pope W.H."/>
            <person name="Jacobs-Sera D."/>
            <person name="Hatfull G.F."/>
        </authorList>
    </citation>
    <scope>NUCLEOTIDE SEQUENCE [LARGE SCALE GENOMIC DNA]</scope>
</reference>
<feature type="compositionally biased region" description="Polar residues" evidence="1">
    <location>
        <begin position="374"/>
        <end position="388"/>
    </location>
</feature>
<feature type="domain" description="Gp28/Gp37-like" evidence="2">
    <location>
        <begin position="2"/>
        <end position="346"/>
    </location>
</feature>